<dbReference type="SMART" id="SM00292">
    <property type="entry name" value="BRCT"/>
    <property type="match status" value="2"/>
</dbReference>
<dbReference type="InterPro" id="IPR001357">
    <property type="entry name" value="BRCT_dom"/>
</dbReference>
<dbReference type="PROSITE" id="PS50172">
    <property type="entry name" value="BRCT"/>
    <property type="match status" value="1"/>
</dbReference>
<evidence type="ECO:0000256" key="11">
    <source>
        <dbReference type="ARBA" id="ARBA00023204"/>
    </source>
</evidence>
<feature type="region of interest" description="Disordered" evidence="14">
    <location>
        <begin position="1"/>
        <end position="28"/>
    </location>
</feature>
<evidence type="ECO:0000256" key="4">
    <source>
        <dbReference type="ARBA" id="ARBA00022454"/>
    </source>
</evidence>
<feature type="compositionally biased region" description="Low complexity" evidence="14">
    <location>
        <begin position="759"/>
        <end position="768"/>
    </location>
</feature>
<name>A0A8D0AQ17_SANLU</name>
<dbReference type="GO" id="GO:0005634">
    <property type="term" value="C:nucleus"/>
    <property type="evidence" value="ECO:0007669"/>
    <property type="project" value="UniProtKB-SubCell"/>
</dbReference>
<keyword evidence="7" id="KW-0677">Repeat</keyword>
<keyword evidence="9" id="KW-0832">Ubl conjugation</keyword>
<feature type="compositionally biased region" description="Low complexity" evidence="14">
    <location>
        <begin position="395"/>
        <end position="407"/>
    </location>
</feature>
<dbReference type="CDD" id="cd18441">
    <property type="entry name" value="BRCT_MDC1_rpt2"/>
    <property type="match status" value="1"/>
</dbReference>
<dbReference type="InterPro" id="IPR008984">
    <property type="entry name" value="SMAD_FHA_dom_sf"/>
</dbReference>
<feature type="compositionally biased region" description="Basic and acidic residues" evidence="14">
    <location>
        <begin position="1120"/>
        <end position="1136"/>
    </location>
</feature>
<evidence type="ECO:0000259" key="15">
    <source>
        <dbReference type="PROSITE" id="PS50006"/>
    </source>
</evidence>
<feature type="compositionally biased region" description="Basic and acidic residues" evidence="14">
    <location>
        <begin position="470"/>
        <end position="585"/>
    </location>
</feature>
<evidence type="ECO:0000256" key="14">
    <source>
        <dbReference type="SAM" id="MobiDB-lite"/>
    </source>
</evidence>
<dbReference type="InterPro" id="IPR051579">
    <property type="entry name" value="DDR_Transcriptional_Reg"/>
</dbReference>
<dbReference type="PROSITE" id="PS50006">
    <property type="entry name" value="FHA_DOMAIN"/>
    <property type="match status" value="1"/>
</dbReference>
<dbReference type="InterPro" id="IPR000253">
    <property type="entry name" value="FHA_dom"/>
</dbReference>
<evidence type="ECO:0000259" key="16">
    <source>
        <dbReference type="PROSITE" id="PS50172"/>
    </source>
</evidence>
<feature type="region of interest" description="Disordered" evidence="14">
    <location>
        <begin position="147"/>
        <end position="1136"/>
    </location>
</feature>
<feature type="compositionally biased region" description="Polar residues" evidence="14">
    <location>
        <begin position="206"/>
        <end position="222"/>
    </location>
</feature>
<dbReference type="SUPFAM" id="SSF49879">
    <property type="entry name" value="SMAD/FHA domain"/>
    <property type="match status" value="1"/>
</dbReference>
<feature type="domain" description="FHA" evidence="15">
    <location>
        <begin position="54"/>
        <end position="115"/>
    </location>
</feature>
<keyword evidence="4" id="KW-0158">Chromosome</keyword>
<dbReference type="Pfam" id="PF16589">
    <property type="entry name" value="BRCT_2"/>
    <property type="match status" value="1"/>
</dbReference>
<dbReference type="PANTHER" id="PTHR23196">
    <property type="entry name" value="PAX TRANSCRIPTION ACTIVATION DOMAIN INTERACTING PROTEIN"/>
    <property type="match status" value="1"/>
</dbReference>
<dbReference type="Proteomes" id="UP000694568">
    <property type="component" value="Unplaced"/>
</dbReference>
<evidence type="ECO:0000256" key="9">
    <source>
        <dbReference type="ARBA" id="ARBA00022843"/>
    </source>
</evidence>
<feature type="compositionally biased region" description="Low complexity" evidence="14">
    <location>
        <begin position="789"/>
        <end position="807"/>
    </location>
</feature>
<dbReference type="InterPro" id="IPR036420">
    <property type="entry name" value="BRCT_dom_sf"/>
</dbReference>
<evidence type="ECO:0000256" key="2">
    <source>
        <dbReference type="ARBA" id="ARBA00004286"/>
    </source>
</evidence>
<feature type="compositionally biased region" description="Basic and acidic residues" evidence="14">
    <location>
        <begin position="924"/>
        <end position="943"/>
    </location>
</feature>
<evidence type="ECO:0000256" key="6">
    <source>
        <dbReference type="ARBA" id="ARBA00022553"/>
    </source>
</evidence>
<feature type="compositionally biased region" description="Basic and acidic residues" evidence="14">
    <location>
        <begin position="1083"/>
        <end position="1108"/>
    </location>
</feature>
<reference evidence="17" key="1">
    <citation type="submission" date="2025-08" db="UniProtKB">
        <authorList>
            <consortium name="Ensembl"/>
        </authorList>
    </citation>
    <scope>IDENTIFICATION</scope>
</reference>
<feature type="compositionally biased region" description="Basic and acidic residues" evidence="14">
    <location>
        <begin position="1024"/>
        <end position="1048"/>
    </location>
</feature>
<dbReference type="SUPFAM" id="SSF52113">
    <property type="entry name" value="BRCT domain"/>
    <property type="match status" value="2"/>
</dbReference>
<keyword evidence="5" id="KW-1017">Isopeptide bond</keyword>
<accession>A0A8D0AQ17</accession>
<keyword evidence="11" id="KW-0234">DNA repair</keyword>
<keyword evidence="6" id="KW-0597">Phosphoprotein</keyword>
<dbReference type="GO" id="GO:0005694">
    <property type="term" value="C:chromosome"/>
    <property type="evidence" value="ECO:0007669"/>
    <property type="project" value="UniProtKB-SubCell"/>
</dbReference>
<dbReference type="PANTHER" id="PTHR23196:SF34">
    <property type="entry name" value="MEDIATOR OF DNA DAMAGE CHECKPOINT PROTEIN 1"/>
    <property type="match status" value="1"/>
</dbReference>
<feature type="region of interest" description="Disordered" evidence="14">
    <location>
        <begin position="1330"/>
        <end position="1350"/>
    </location>
</feature>
<keyword evidence="13" id="KW-0131">Cell cycle</keyword>
<feature type="compositionally biased region" description="Acidic residues" evidence="14">
    <location>
        <begin position="12"/>
        <end position="21"/>
    </location>
</feature>
<dbReference type="GO" id="GO:0006281">
    <property type="term" value="P:DNA repair"/>
    <property type="evidence" value="ECO:0007669"/>
    <property type="project" value="UniProtKB-KW"/>
</dbReference>
<feature type="compositionally biased region" description="Polar residues" evidence="14">
    <location>
        <begin position="310"/>
        <end position="329"/>
    </location>
</feature>
<keyword evidence="18" id="KW-1185">Reference proteome</keyword>
<reference evidence="17" key="2">
    <citation type="submission" date="2025-09" db="UniProtKB">
        <authorList>
            <consortium name="Ensembl"/>
        </authorList>
    </citation>
    <scope>IDENTIFICATION</scope>
</reference>
<evidence type="ECO:0000313" key="18">
    <source>
        <dbReference type="Proteomes" id="UP000694568"/>
    </source>
</evidence>
<evidence type="ECO:0000256" key="8">
    <source>
        <dbReference type="ARBA" id="ARBA00022763"/>
    </source>
</evidence>
<keyword evidence="10" id="KW-0007">Acetylation</keyword>
<keyword evidence="12" id="KW-0539">Nucleus</keyword>
<evidence type="ECO:0000256" key="7">
    <source>
        <dbReference type="ARBA" id="ARBA00022737"/>
    </source>
</evidence>
<feature type="domain" description="BRCT" evidence="16">
    <location>
        <begin position="1141"/>
        <end position="1219"/>
    </location>
</feature>
<sequence>MDATQMICDSILESDEEENEEENKNKRGPPLAKLCILKNEHIPETELPLFLGDNVLGRDPNTCTLPLPAPSISKQHATICVSVYRRRGCHSEVDVEALVWDLGSMNGTHKGRLKLTPNVRYALSERDSLVVADIPCQYVSCAVDTLPSQGDMRTPVSRNSGVKAPLPDASGEKGGDTITGSKKCVNGGTKTRVSSPDQEDTRKNPIRTSCLSFEQTPTQPQGTLVPESGSDSDGERGDRRRKALGIPTPQSGTDEREEHGEAAQPQKSHLSEAVSLAETQPVRISDDEESDDELIPGPRIRKAKPLQFGEEQTQTLPNSELSAVETQPMGTYDSEQSDEEDSSPGPRKRTARPQQIQEEETQPLTNSESSTVETQPLETKTGLQPQRGKGRQSEAGTSGTTIRGTRGTRARLREAEEQAESSEPPKRRTRGKNKALPTTRGRRGKARPDEEESEEEEEVVQAKGAGGKKSMREQKDNEDKEERLQTGRNKHTEKANLMKEEEERRKAKLERERKEKEEKERLQAKIAERLILEREKAEKDRIDSERKEQEENERLECEKAEREEKERKEKERIEKERKEQEEQERLQAIIAERLRLAQEGAEKDRIDGERKEQEEKKRADKAQKEKEEQLGRERKEKEEKESLEREKAKREEKERLKREKAEREEKERLEKEKAEREEKERLEREKKERIEKRKEQGEKESLQMAKREQEERLERERKEQEHQARLEREERERMEKEKQEKEQEENKPKTPARSRRAARTTAAPCTTEPEQDSTVSANDDVPARRTRSRSNSSNSVSSERSASSVNTQGSRGRGRGRGAKGTSGPPQAAVVRSSNRRRTVAAEATRVTSNEVSPQGVRSRSNSTNSLNSEISSCSVSSQGRGRGGRQRGRGRKTEAEPHSIPPVNSQSELNLAPKPTARGRKSRKEEESSNEVPHEDENEKADSQQASTTRGRRRANENSSEPAAADEQGPSNQEERCASEDSPLPKRNVRGQKAVKSETVEAPVAPAISDGDEAKDKRKGRKRELQANKEEDSSRSAKVLKGKEKAQTPEAAEEEANGETKDDIPVQAKRRGRASSAQAKKNAKDSPTEGQVKEEREKMEEETVERRGKGRPSMVQKKKKEEQRESGTSVERDPHVEASEVTVLFTGVVDEVGERVLARLGGSMAKGVADMNCLVTDKVRRTVKFLCAVAKGVPIVTTHWLEKSGKAGSFLSPNDFVVKDLEQEKKFNFCLQESLRIASSQSLLQGYEIHVTKSVKPEPVHMKDIISCSGATFLPKLPSSHKPQTVVISCEEDWLLCSPALSASLPVVTAEFILTGILQQKVDLQTHTLSAPRNTLQPAGGRGRSRKKT</sequence>
<organism evidence="17 18">
    <name type="scientific">Sander lucioperca</name>
    <name type="common">Pike-perch</name>
    <name type="synonym">Perca lucioperca</name>
    <dbReference type="NCBI Taxonomy" id="283035"/>
    <lineage>
        <taxon>Eukaryota</taxon>
        <taxon>Metazoa</taxon>
        <taxon>Chordata</taxon>
        <taxon>Craniata</taxon>
        <taxon>Vertebrata</taxon>
        <taxon>Euteleostomi</taxon>
        <taxon>Actinopterygii</taxon>
        <taxon>Neopterygii</taxon>
        <taxon>Teleostei</taxon>
        <taxon>Neoteleostei</taxon>
        <taxon>Acanthomorphata</taxon>
        <taxon>Eupercaria</taxon>
        <taxon>Perciformes</taxon>
        <taxon>Percoidei</taxon>
        <taxon>Percidae</taxon>
        <taxon>Luciopercinae</taxon>
        <taxon>Sander</taxon>
    </lineage>
</organism>
<dbReference type="Pfam" id="PF00498">
    <property type="entry name" value="FHA"/>
    <property type="match status" value="1"/>
</dbReference>
<evidence type="ECO:0000256" key="3">
    <source>
        <dbReference type="ARBA" id="ARBA00015014"/>
    </source>
</evidence>
<evidence type="ECO:0000256" key="10">
    <source>
        <dbReference type="ARBA" id="ARBA00022990"/>
    </source>
</evidence>
<dbReference type="Pfam" id="PF16770">
    <property type="entry name" value="RTT107_BRCT_5"/>
    <property type="match status" value="1"/>
</dbReference>
<evidence type="ECO:0000256" key="12">
    <source>
        <dbReference type="ARBA" id="ARBA00023242"/>
    </source>
</evidence>
<gene>
    <name evidence="17" type="primary">mdc1</name>
</gene>
<evidence type="ECO:0000256" key="1">
    <source>
        <dbReference type="ARBA" id="ARBA00004123"/>
    </source>
</evidence>
<feature type="compositionally biased region" description="Basic and acidic residues" evidence="14">
    <location>
        <begin position="592"/>
        <end position="748"/>
    </location>
</feature>
<dbReference type="CDD" id="cd22665">
    <property type="entry name" value="FHA_MDC1"/>
    <property type="match status" value="1"/>
</dbReference>
<dbReference type="CDD" id="cd17744">
    <property type="entry name" value="BRCT_MDC1_rpt1"/>
    <property type="match status" value="1"/>
</dbReference>
<feature type="compositionally biased region" description="Polar residues" evidence="14">
    <location>
        <begin position="352"/>
        <end position="384"/>
    </location>
</feature>
<protein>
    <recommendedName>
        <fullName evidence="3">Mediator of DNA damage checkpoint protein 1</fullName>
    </recommendedName>
</protein>
<feature type="compositionally biased region" description="Acidic residues" evidence="14">
    <location>
        <begin position="449"/>
        <end position="459"/>
    </location>
</feature>
<keyword evidence="8" id="KW-0227">DNA damage</keyword>
<dbReference type="Gene3D" id="3.40.50.10190">
    <property type="entry name" value="BRCT domain"/>
    <property type="match status" value="2"/>
</dbReference>
<comment type="subcellular location">
    <subcellularLocation>
        <location evidence="2">Chromosome</location>
    </subcellularLocation>
    <subcellularLocation>
        <location evidence="1">Nucleus</location>
    </subcellularLocation>
</comment>
<feature type="compositionally biased region" description="Low complexity" evidence="14">
    <location>
        <begin position="858"/>
        <end position="869"/>
    </location>
</feature>
<proteinExistence type="predicted"/>
<evidence type="ECO:0000256" key="5">
    <source>
        <dbReference type="ARBA" id="ARBA00022499"/>
    </source>
</evidence>
<evidence type="ECO:0000256" key="13">
    <source>
        <dbReference type="ARBA" id="ARBA00023306"/>
    </source>
</evidence>
<dbReference type="Ensembl" id="ENSSLUT00000057444.1">
    <property type="protein sequence ID" value="ENSSLUP00000055813.1"/>
    <property type="gene ID" value="ENSSLUG00000024086.1"/>
</dbReference>
<evidence type="ECO:0000313" key="17">
    <source>
        <dbReference type="Ensembl" id="ENSSLUP00000055813.1"/>
    </source>
</evidence>
<dbReference type="Gene3D" id="2.60.200.20">
    <property type="match status" value="1"/>
</dbReference>
<dbReference type="GeneTree" id="ENSGT00940000161757"/>